<dbReference type="EMBL" id="AYZB01000058">
    <property type="protein sequence ID" value="KRM21131.1"/>
    <property type="molecule type" value="Genomic_DNA"/>
</dbReference>
<evidence type="ECO:0000313" key="15">
    <source>
        <dbReference type="Proteomes" id="UP000050823"/>
    </source>
</evidence>
<evidence type="ECO:0000256" key="12">
    <source>
        <dbReference type="SAM" id="SignalP"/>
    </source>
</evidence>
<dbReference type="GO" id="GO:0005886">
    <property type="term" value="C:plasma membrane"/>
    <property type="evidence" value="ECO:0007669"/>
    <property type="project" value="UniProtKB-SubCell"/>
</dbReference>
<feature type="compositionally biased region" description="Low complexity" evidence="10">
    <location>
        <begin position="307"/>
        <end position="321"/>
    </location>
</feature>
<evidence type="ECO:0000256" key="1">
    <source>
        <dbReference type="ARBA" id="ARBA00004651"/>
    </source>
</evidence>
<evidence type="ECO:0000256" key="4">
    <source>
        <dbReference type="ARBA" id="ARBA00022692"/>
    </source>
</evidence>
<keyword evidence="12" id="KW-0732">Signal</keyword>
<protein>
    <submittedName>
        <fullName evidence="14">Membrane insertase, YidC Oxa1 family domain protein</fullName>
    </submittedName>
</protein>
<keyword evidence="4 9" id="KW-0812">Transmembrane</keyword>
<comment type="similarity">
    <text evidence="9">Belongs to the OXA1/ALB3/YidC family.</text>
</comment>
<accession>A0AA89KZY9</accession>
<dbReference type="AlphaFoldDB" id="A0AA89KZY9"/>
<dbReference type="RefSeq" id="WP_057908714.1">
    <property type="nucleotide sequence ID" value="NZ_AYZB01000058.1"/>
</dbReference>
<dbReference type="NCBIfam" id="TIGR03592">
    <property type="entry name" value="yidC_oxa1_cterm"/>
    <property type="match status" value="1"/>
</dbReference>
<feature type="transmembrane region" description="Helical" evidence="11">
    <location>
        <begin position="186"/>
        <end position="206"/>
    </location>
</feature>
<evidence type="ECO:0000313" key="14">
    <source>
        <dbReference type="EMBL" id="KRM21131.1"/>
    </source>
</evidence>
<dbReference type="GO" id="GO:0032977">
    <property type="term" value="F:membrane insertase activity"/>
    <property type="evidence" value="ECO:0007669"/>
    <property type="project" value="InterPro"/>
</dbReference>
<dbReference type="Pfam" id="PF02096">
    <property type="entry name" value="60KD_IMP"/>
    <property type="match status" value="1"/>
</dbReference>
<feature type="transmembrane region" description="Helical" evidence="11">
    <location>
        <begin position="240"/>
        <end position="261"/>
    </location>
</feature>
<keyword evidence="2" id="KW-0813">Transport</keyword>
<dbReference type="PANTHER" id="PTHR12428:SF65">
    <property type="entry name" value="CYTOCHROME C OXIDASE ASSEMBLY PROTEIN COX18, MITOCHONDRIAL"/>
    <property type="match status" value="1"/>
</dbReference>
<dbReference type="InterPro" id="IPR028055">
    <property type="entry name" value="YidC/Oxa/ALB_C"/>
</dbReference>
<keyword evidence="5" id="KW-0653">Protein transport</keyword>
<proteinExistence type="inferred from homology"/>
<dbReference type="GO" id="GO:0015031">
    <property type="term" value="P:protein transport"/>
    <property type="evidence" value="ECO:0007669"/>
    <property type="project" value="UniProtKB-KW"/>
</dbReference>
<evidence type="ECO:0000256" key="8">
    <source>
        <dbReference type="ARBA" id="ARBA00023186"/>
    </source>
</evidence>
<dbReference type="PROSITE" id="PS51257">
    <property type="entry name" value="PROKAR_LIPOPROTEIN"/>
    <property type="match status" value="1"/>
</dbReference>
<dbReference type="InterPro" id="IPR047196">
    <property type="entry name" value="YidC_ALB_C"/>
</dbReference>
<feature type="domain" description="Membrane insertase YidC/Oxa/ALB C-terminal" evidence="13">
    <location>
        <begin position="69"/>
        <end position="256"/>
    </location>
</feature>
<feature type="chain" id="PRO_5041679785" evidence="12">
    <location>
        <begin position="23"/>
        <end position="331"/>
    </location>
</feature>
<dbReference type="GO" id="GO:0051205">
    <property type="term" value="P:protein insertion into membrane"/>
    <property type="evidence" value="ECO:0007669"/>
    <property type="project" value="TreeGrafter"/>
</dbReference>
<keyword evidence="7 11" id="KW-0472">Membrane</keyword>
<keyword evidence="3" id="KW-1003">Cell membrane</keyword>
<evidence type="ECO:0000256" key="5">
    <source>
        <dbReference type="ARBA" id="ARBA00022927"/>
    </source>
</evidence>
<gene>
    <name evidence="14" type="ORF">FC90_GL001668</name>
</gene>
<comment type="caution">
    <text evidence="14">The sequence shown here is derived from an EMBL/GenBank/DDBJ whole genome shotgun (WGS) entry which is preliminary data.</text>
</comment>
<comment type="subcellular location">
    <subcellularLocation>
        <location evidence="1">Cell membrane</location>
        <topology evidence="1">Multi-pass membrane protein</topology>
    </subcellularLocation>
    <subcellularLocation>
        <location evidence="9">Membrane</location>
        <topology evidence="9">Multi-pass membrane protein</topology>
    </subcellularLocation>
</comment>
<evidence type="ECO:0000259" key="13">
    <source>
        <dbReference type="Pfam" id="PF02096"/>
    </source>
</evidence>
<keyword evidence="8" id="KW-0143">Chaperone</keyword>
<evidence type="ECO:0000256" key="2">
    <source>
        <dbReference type="ARBA" id="ARBA00022448"/>
    </source>
</evidence>
<sequence>MKNSKRITTLAMLAMTVTFFLAGCVPQKMSSHPKIPTGLIYGSSYKYIAVPLQHIMERIADIFGGINGYGWAIIIITFVVRMILLPLMLNQSNKMTAQQEKTRRLKPQLDIIQAQQKVATTAEEKAELSQLMMQVYKENNSSMMPSLGCLTLLIQLPIFSGLYQAIQYSPEISSSHFFGIGLGSPNIIITVIATLLYVGQSALSLIGMPAEQKKQMQTTVLMSPAITFFISLFAPAGLALYFLAGGIIMVIQQLITTFIIMPRVKQRIDLEIKENPIVTVVTKEMFTQKAGTESAATATTLDSQQANTNTTVSSRSNNQRNAGKQRHKPQA</sequence>
<reference evidence="14 15" key="1">
    <citation type="journal article" date="2015" name="Genome Announc.">
        <title>Expanding the biotechnology potential of lactobacilli through comparative genomics of 213 strains and associated genera.</title>
        <authorList>
            <person name="Sun Z."/>
            <person name="Harris H.M."/>
            <person name="McCann A."/>
            <person name="Guo C."/>
            <person name="Argimon S."/>
            <person name="Zhang W."/>
            <person name="Yang X."/>
            <person name="Jeffery I.B."/>
            <person name="Cooney J.C."/>
            <person name="Kagawa T.F."/>
            <person name="Liu W."/>
            <person name="Song Y."/>
            <person name="Salvetti E."/>
            <person name="Wrobel A."/>
            <person name="Rasinkangas P."/>
            <person name="Parkhill J."/>
            <person name="Rea M.C."/>
            <person name="O'Sullivan O."/>
            <person name="Ritari J."/>
            <person name="Douillard F.P."/>
            <person name="Paul Ross R."/>
            <person name="Yang R."/>
            <person name="Briner A.E."/>
            <person name="Felis G.E."/>
            <person name="de Vos W.M."/>
            <person name="Barrangou R."/>
            <person name="Klaenhammer T.R."/>
            <person name="Caufield P.W."/>
            <person name="Cui Y."/>
            <person name="Zhang H."/>
            <person name="O'Toole P.W."/>
        </authorList>
    </citation>
    <scope>NUCLEOTIDE SEQUENCE [LARGE SCALE GENOMIC DNA]</scope>
    <source>
        <strain evidence="14 15">DSM 20719</strain>
    </source>
</reference>
<feature type="signal peptide" evidence="12">
    <location>
        <begin position="1"/>
        <end position="22"/>
    </location>
</feature>
<evidence type="ECO:0000256" key="11">
    <source>
        <dbReference type="SAM" id="Phobius"/>
    </source>
</evidence>
<keyword evidence="6 11" id="KW-1133">Transmembrane helix</keyword>
<dbReference type="Proteomes" id="UP000050823">
    <property type="component" value="Unassembled WGS sequence"/>
</dbReference>
<evidence type="ECO:0000256" key="7">
    <source>
        <dbReference type="ARBA" id="ARBA00023136"/>
    </source>
</evidence>
<evidence type="ECO:0000256" key="10">
    <source>
        <dbReference type="SAM" id="MobiDB-lite"/>
    </source>
</evidence>
<feature type="transmembrane region" description="Helical" evidence="11">
    <location>
        <begin position="69"/>
        <end position="89"/>
    </location>
</feature>
<evidence type="ECO:0000256" key="6">
    <source>
        <dbReference type="ARBA" id="ARBA00022989"/>
    </source>
</evidence>
<dbReference type="CDD" id="cd20070">
    <property type="entry name" value="5TM_YidC_Alb3"/>
    <property type="match status" value="1"/>
</dbReference>
<name>A0AA89KZY9_9LACO</name>
<evidence type="ECO:0000256" key="9">
    <source>
        <dbReference type="RuleBase" id="RU003945"/>
    </source>
</evidence>
<feature type="region of interest" description="Disordered" evidence="10">
    <location>
        <begin position="301"/>
        <end position="331"/>
    </location>
</feature>
<dbReference type="PANTHER" id="PTHR12428">
    <property type="entry name" value="OXA1"/>
    <property type="match status" value="1"/>
</dbReference>
<feature type="transmembrane region" description="Helical" evidence="11">
    <location>
        <begin position="147"/>
        <end position="166"/>
    </location>
</feature>
<dbReference type="InterPro" id="IPR001708">
    <property type="entry name" value="YidC/ALB3/OXA1/COX18"/>
</dbReference>
<organism evidence="14 15">
    <name type="scientific">Latilactobacillus graminis DSM 20719</name>
    <dbReference type="NCBI Taxonomy" id="1423752"/>
    <lineage>
        <taxon>Bacteria</taxon>
        <taxon>Bacillati</taxon>
        <taxon>Bacillota</taxon>
        <taxon>Bacilli</taxon>
        <taxon>Lactobacillales</taxon>
        <taxon>Lactobacillaceae</taxon>
        <taxon>Latilactobacillus</taxon>
    </lineage>
</organism>
<evidence type="ECO:0000256" key="3">
    <source>
        <dbReference type="ARBA" id="ARBA00022475"/>
    </source>
</evidence>